<comment type="caution">
    <text evidence="6">The sequence shown here is derived from an EMBL/GenBank/DDBJ whole genome shotgun (WGS) entry which is preliminary data.</text>
</comment>
<dbReference type="AlphaFoldDB" id="A0A550D0B4"/>
<dbReference type="STRING" id="97359.A0A550D0B4"/>
<evidence type="ECO:0000259" key="5">
    <source>
        <dbReference type="SMART" id="SM00291"/>
    </source>
</evidence>
<dbReference type="SUPFAM" id="SSF57850">
    <property type="entry name" value="RING/U-box"/>
    <property type="match status" value="1"/>
</dbReference>
<dbReference type="GO" id="GO:0008270">
    <property type="term" value="F:zinc ion binding"/>
    <property type="evidence" value="ECO:0007669"/>
    <property type="project" value="UniProtKB-KW"/>
</dbReference>
<evidence type="ECO:0000313" key="6">
    <source>
        <dbReference type="EMBL" id="TRM70480.1"/>
    </source>
</evidence>
<sequence>MPLEIDMARSTSRIGSPSHEPDIPNIQVTRPKVSQNVRATSADDRFEEYLEIARHTLKNQAHESSLQSRLNRAGKRFNIMCEFCSVSDTRSEDRVADGASEAASVANSELVQKFATSIVPKINHFAERSAVLVNVLDEISNIHPFISVAVLALKAIIKFELKRRENSQKVLALYVQMTEMMSVLEPLRLIRDSHHRAPDGTVLENTIRPLMPIIAQDITACGNVCDAYTNKSIIAKVIKSFTYEQRLAEYGEKFSQHHKSLHFAISLHTTMGVYQLDEKVSVNTKMLVEILHRLDSPREREISLRVSAKGGPNACMDNDTVLEQLARMDPRMGDRASSGDEKRQLRRDAQELSHVFYLKKKLQDDLDESLEENSQRFLGKLKAMKDDMIGALENVEKSVHRESDRIIDEMHRGPHARIKDKEIHELWQDMNWRKSVKSLHFTFALRDHLIEKSRRSVGRDGKVHGTSTNNTPPDLHSPGPTTYHVAHTDQLQDIGRAFLDTSQQRKRDTDDEQWAIDALTMVTIQPISEAFDDDGTGFISTHEVNALTSSRPEDWSLLRWLVYWGEGWYEALVDYRRKIWRTMQKLYSSLQDMHHANRNAVDQYLGHIAFQRIELLLRGLNRSRPTVNPSVLERVREYTRKEEDRLQHQLAEVRYEIDDRSTLEVVKGRSQRIERYIFPLLHLILCRHLEIIQSGATHLLNEADLATASQSLGQLMAAVDERVVRLNAVLRQSKADGQARLATYAFGMVKGDADNSTDDDVDRADDHADETVDATVDDANDDACATNRTDIVGHESKTPNIIPWEYDLSGYDDPPSMTTPNAHIAGSWTCSFVYYGGVLFGWVSGLLDVSFDVNEAGTVIGTGRCALANCTLEGTCKTAEEGVVTVNFDVFFHAVSWLSSTALYTLSFKGEYVDDTNMLSGSLDIIGSEIQQSVSFVRTPADIYRYRHRGEDGRSAISLWTFARDAVLSRVRRQRSTNPYFVQRLHEMTVYVGLQMRCIVNRSRLAGLRCLSQEELATLREMGTSIAPDDARFYLSIVSCRRRQLCIHFNAWCNACYRLIANDRYMCLQCTDDGLKDQIDLCAECRHQGATYNANSKTLEHKSSHTLARFGHVLHDKSKRTLHDDALQALERVKLIFGRLDGFPSVISSSVKPQSYGLSCRRKGCSHDITLPCMYCAHCYAFGQEDVFTCEGCRIPEHEHHVWLLVKKEALLPKLTAVEMRLEALEGKFASEQKGMSDRIEALEHKLGDRMEILERKLDMMLASLQIQ</sequence>
<accession>A0A550D0B4</accession>
<dbReference type="EMBL" id="VDMD01000001">
    <property type="protein sequence ID" value="TRM70480.1"/>
    <property type="molecule type" value="Genomic_DNA"/>
</dbReference>
<dbReference type="InterPro" id="IPR000433">
    <property type="entry name" value="Znf_ZZ"/>
</dbReference>
<keyword evidence="3" id="KW-0862">Zinc</keyword>
<dbReference type="Proteomes" id="UP000320762">
    <property type="component" value="Unassembled WGS sequence"/>
</dbReference>
<dbReference type="PROSITE" id="PS00018">
    <property type="entry name" value="EF_HAND_1"/>
    <property type="match status" value="1"/>
</dbReference>
<evidence type="ECO:0000256" key="1">
    <source>
        <dbReference type="ARBA" id="ARBA00022723"/>
    </source>
</evidence>
<dbReference type="SMART" id="SM00291">
    <property type="entry name" value="ZnF_ZZ"/>
    <property type="match status" value="1"/>
</dbReference>
<reference evidence="6 7" key="1">
    <citation type="journal article" date="2019" name="New Phytol.">
        <title>Comparative genomics reveals unique wood-decay strategies and fruiting body development in the Schizophyllaceae.</title>
        <authorList>
            <person name="Almasi E."/>
            <person name="Sahu N."/>
            <person name="Krizsan K."/>
            <person name="Balint B."/>
            <person name="Kovacs G.M."/>
            <person name="Kiss B."/>
            <person name="Cseklye J."/>
            <person name="Drula E."/>
            <person name="Henrissat B."/>
            <person name="Nagy I."/>
            <person name="Chovatia M."/>
            <person name="Adam C."/>
            <person name="LaButti K."/>
            <person name="Lipzen A."/>
            <person name="Riley R."/>
            <person name="Grigoriev I.V."/>
            <person name="Nagy L.G."/>
        </authorList>
    </citation>
    <scope>NUCLEOTIDE SEQUENCE [LARGE SCALE GENOMIC DNA]</scope>
    <source>
        <strain evidence="6 7">NL-1724</strain>
    </source>
</reference>
<protein>
    <recommendedName>
        <fullName evidence="5">ZZ-type domain-containing protein</fullName>
    </recommendedName>
</protein>
<keyword evidence="2" id="KW-0863">Zinc-finger</keyword>
<dbReference type="InterPro" id="IPR018247">
    <property type="entry name" value="EF_Hand_1_Ca_BS"/>
</dbReference>
<proteinExistence type="predicted"/>
<dbReference type="OrthoDB" id="2122982at2759"/>
<keyword evidence="1" id="KW-0479">Metal-binding</keyword>
<feature type="region of interest" description="Disordered" evidence="4">
    <location>
        <begin position="455"/>
        <end position="484"/>
    </location>
</feature>
<feature type="domain" description="ZZ-type" evidence="5">
    <location>
        <begin position="1047"/>
        <end position="1097"/>
    </location>
</feature>
<name>A0A550D0B4_9AGAR</name>
<keyword evidence="7" id="KW-1185">Reference proteome</keyword>
<evidence type="ECO:0000313" key="7">
    <source>
        <dbReference type="Proteomes" id="UP000320762"/>
    </source>
</evidence>
<feature type="region of interest" description="Disordered" evidence="4">
    <location>
        <begin position="1"/>
        <end position="25"/>
    </location>
</feature>
<evidence type="ECO:0000256" key="2">
    <source>
        <dbReference type="ARBA" id="ARBA00022771"/>
    </source>
</evidence>
<organism evidence="6 7">
    <name type="scientific">Schizophyllum amplum</name>
    <dbReference type="NCBI Taxonomy" id="97359"/>
    <lineage>
        <taxon>Eukaryota</taxon>
        <taxon>Fungi</taxon>
        <taxon>Dikarya</taxon>
        <taxon>Basidiomycota</taxon>
        <taxon>Agaricomycotina</taxon>
        <taxon>Agaricomycetes</taxon>
        <taxon>Agaricomycetidae</taxon>
        <taxon>Agaricales</taxon>
        <taxon>Schizophyllaceae</taxon>
        <taxon>Schizophyllum</taxon>
    </lineage>
</organism>
<evidence type="ECO:0000256" key="4">
    <source>
        <dbReference type="SAM" id="MobiDB-lite"/>
    </source>
</evidence>
<gene>
    <name evidence="6" type="ORF">BD626DRAFT_449032</name>
</gene>
<evidence type="ECO:0000256" key="3">
    <source>
        <dbReference type="ARBA" id="ARBA00022833"/>
    </source>
</evidence>